<evidence type="ECO:0000256" key="5">
    <source>
        <dbReference type="ARBA" id="ARBA00022833"/>
    </source>
</evidence>
<dbReference type="PANTHER" id="PTHR15910">
    <property type="entry name" value="ARCHAEMETZINCIN"/>
    <property type="match status" value="1"/>
</dbReference>
<evidence type="ECO:0000256" key="4">
    <source>
        <dbReference type="ARBA" id="ARBA00022801"/>
    </source>
</evidence>
<keyword evidence="6" id="KW-0482">Metalloprotease</keyword>
<evidence type="ECO:0000256" key="3">
    <source>
        <dbReference type="ARBA" id="ARBA00022723"/>
    </source>
</evidence>
<dbReference type="Proteomes" id="UP000192276">
    <property type="component" value="Unassembled WGS sequence"/>
</dbReference>
<dbReference type="PANTHER" id="PTHR15910:SF1">
    <property type="entry name" value="ARCHAEMETZINCIN-2"/>
    <property type="match status" value="1"/>
</dbReference>
<dbReference type="OrthoDB" id="981600at2"/>
<evidence type="ECO:0000313" key="7">
    <source>
        <dbReference type="EMBL" id="OQP57442.1"/>
    </source>
</evidence>
<organism evidence="7 8">
    <name type="scientific">Niastella populi</name>
    <dbReference type="NCBI Taxonomy" id="550983"/>
    <lineage>
        <taxon>Bacteria</taxon>
        <taxon>Pseudomonadati</taxon>
        <taxon>Bacteroidota</taxon>
        <taxon>Chitinophagia</taxon>
        <taxon>Chitinophagales</taxon>
        <taxon>Chitinophagaceae</taxon>
        <taxon>Niastella</taxon>
    </lineage>
</organism>
<keyword evidence="4" id="KW-0378">Hydrolase</keyword>
<gene>
    <name evidence="7" type="ORF">A4R26_24810</name>
</gene>
<dbReference type="Gene3D" id="3.40.390.10">
    <property type="entry name" value="Collagenase (Catalytic Domain)"/>
    <property type="match status" value="1"/>
</dbReference>
<comment type="cofactor">
    <cofactor evidence="1">
        <name>Zn(2+)</name>
        <dbReference type="ChEBI" id="CHEBI:29105"/>
    </cofactor>
</comment>
<accession>A0A1V9FGF3</accession>
<comment type="caution">
    <text evidence="7">The sequence shown here is derived from an EMBL/GenBank/DDBJ whole genome shotgun (WGS) entry which is preliminary data.</text>
</comment>
<evidence type="ECO:0000256" key="1">
    <source>
        <dbReference type="ARBA" id="ARBA00001947"/>
    </source>
</evidence>
<evidence type="ECO:0008006" key="9">
    <source>
        <dbReference type="Google" id="ProtNLM"/>
    </source>
</evidence>
<keyword evidence="2" id="KW-0645">Protease</keyword>
<dbReference type="SUPFAM" id="SSF55486">
    <property type="entry name" value="Metalloproteases ('zincins'), catalytic domain"/>
    <property type="match status" value="1"/>
</dbReference>
<evidence type="ECO:0000256" key="6">
    <source>
        <dbReference type="ARBA" id="ARBA00023049"/>
    </source>
</evidence>
<sequence length="212" mass="24086">MPVNRQLIVLLFCATLLSYCSSPVKPEKKHKIGLQPLEKYDTAQLRFIQQELQLFFKVPVVILKETPIPRSFLNTTKGERYSADSIIKWMAHTAPDSITKVVAITHKDLFTSKWENGHIKKPGSTYAVWGIFGLGFKPGRSCVVSDHRLRTHNSAQFHHRLRTVVIHELGHNQGLSHCATEKCIMSDANERIQTVDNSSNEYCTRCNNRLSG</sequence>
<dbReference type="InterPro" id="IPR024079">
    <property type="entry name" value="MetalloPept_cat_dom_sf"/>
</dbReference>
<dbReference type="GO" id="GO:0046872">
    <property type="term" value="F:metal ion binding"/>
    <property type="evidence" value="ECO:0007669"/>
    <property type="project" value="UniProtKB-KW"/>
</dbReference>
<keyword evidence="8" id="KW-1185">Reference proteome</keyword>
<evidence type="ECO:0000256" key="2">
    <source>
        <dbReference type="ARBA" id="ARBA00022670"/>
    </source>
</evidence>
<dbReference type="InterPro" id="IPR012962">
    <property type="entry name" value="Pept_M54_archaemetzincn"/>
</dbReference>
<name>A0A1V9FGF3_9BACT</name>
<reference evidence="8" key="1">
    <citation type="submission" date="2016-04" db="EMBL/GenBank/DDBJ databases">
        <authorList>
            <person name="Chen L."/>
            <person name="Zhuang W."/>
            <person name="Wang G."/>
        </authorList>
    </citation>
    <scope>NUCLEOTIDE SEQUENCE [LARGE SCALE GENOMIC DNA]</scope>
    <source>
        <strain evidence="8">208</strain>
    </source>
</reference>
<dbReference type="AlphaFoldDB" id="A0A1V9FGF3"/>
<evidence type="ECO:0000313" key="8">
    <source>
        <dbReference type="Proteomes" id="UP000192276"/>
    </source>
</evidence>
<dbReference type="GO" id="GO:0008237">
    <property type="term" value="F:metallopeptidase activity"/>
    <property type="evidence" value="ECO:0007669"/>
    <property type="project" value="UniProtKB-KW"/>
</dbReference>
<protein>
    <recommendedName>
        <fullName evidence="9">Zn-dependent protease</fullName>
    </recommendedName>
</protein>
<keyword evidence="3" id="KW-0479">Metal-binding</keyword>
<dbReference type="Pfam" id="PF07998">
    <property type="entry name" value="Peptidase_M54"/>
    <property type="match status" value="1"/>
</dbReference>
<proteinExistence type="predicted"/>
<dbReference type="EMBL" id="LWBP01000194">
    <property type="protein sequence ID" value="OQP57442.1"/>
    <property type="molecule type" value="Genomic_DNA"/>
</dbReference>
<dbReference type="GO" id="GO:0006508">
    <property type="term" value="P:proteolysis"/>
    <property type="evidence" value="ECO:0007669"/>
    <property type="project" value="UniProtKB-KW"/>
</dbReference>
<dbReference type="RefSeq" id="WP_081167759.1">
    <property type="nucleotide sequence ID" value="NZ_LWBP01000194.1"/>
</dbReference>
<dbReference type="CDD" id="cd11375">
    <property type="entry name" value="Peptidase_M54"/>
    <property type="match status" value="1"/>
</dbReference>
<keyword evidence="5" id="KW-0862">Zinc</keyword>